<reference evidence="1" key="1">
    <citation type="submission" date="2014-04" db="EMBL/GenBank/DDBJ databases">
        <authorList>
            <person name="Ho Y.-N."/>
            <person name="Huang C.-C."/>
        </authorList>
    </citation>
    <scope>NUCLEOTIDE SEQUENCE</scope>
    <source>
        <strain evidence="1">869T2</strain>
    </source>
</reference>
<evidence type="ECO:0000313" key="2">
    <source>
        <dbReference type="Proteomes" id="UP000027834"/>
    </source>
</evidence>
<dbReference type="Proteomes" id="UP000027834">
    <property type="component" value="Chromosome 2"/>
</dbReference>
<protein>
    <submittedName>
        <fullName evidence="1">Uncharacterized protein</fullName>
    </submittedName>
</protein>
<dbReference type="EMBL" id="CP072521">
    <property type="protein sequence ID" value="QTO22318.1"/>
    <property type="molecule type" value="Genomic_DNA"/>
</dbReference>
<sequence>MAGSANGTGSPHDGLATGDVRTHESFVVASEHARSRSGRARACMSFACPSLRAESHYVVNGSGLSGTDARMHTNGAGHAQTFLELWNSLSGSLAGAFRIACRNRGLEGLFEFGGGREPVRQAARTGRIERRRSRNPALTRCNQRIFFNQ</sequence>
<reference evidence="1" key="2">
    <citation type="submission" date="2021-03" db="EMBL/GenBank/DDBJ databases">
        <title>Complete genome sequence of Burkholderia seminalis 869T2.</title>
        <authorList>
            <person name="Hung S.-H."/>
            <person name="Huang C.-T."/>
            <person name="Huang C.-C."/>
            <person name="Kuo C.-H."/>
        </authorList>
    </citation>
    <scope>NUCLEOTIDE SEQUENCE</scope>
    <source>
        <strain evidence="1">869T2</strain>
    </source>
</reference>
<accession>A0A8A8DCB7</accession>
<proteinExistence type="predicted"/>
<name>A0A8A8DCB7_9BURK</name>
<gene>
    <name evidence="1" type="ORF">DT99_020755</name>
</gene>
<dbReference type="RefSeq" id="WP_154233688.1">
    <property type="nucleotide sequence ID" value="NZ_CP072521.1"/>
</dbReference>
<organism evidence="1 2">
    <name type="scientific">Burkholderia seminalis</name>
    <dbReference type="NCBI Taxonomy" id="488731"/>
    <lineage>
        <taxon>Bacteria</taxon>
        <taxon>Pseudomonadati</taxon>
        <taxon>Pseudomonadota</taxon>
        <taxon>Betaproteobacteria</taxon>
        <taxon>Burkholderiales</taxon>
        <taxon>Burkholderiaceae</taxon>
        <taxon>Burkholderia</taxon>
        <taxon>Burkholderia cepacia complex</taxon>
    </lineage>
</organism>
<dbReference type="AlphaFoldDB" id="A0A8A8DCB7"/>
<evidence type="ECO:0000313" key="1">
    <source>
        <dbReference type="EMBL" id="QTO22318.1"/>
    </source>
</evidence>
<keyword evidence="2" id="KW-1185">Reference proteome</keyword>